<comment type="caution">
    <text evidence="3">The sequence shown here is derived from an EMBL/GenBank/DDBJ whole genome shotgun (WGS) entry which is preliminary data.</text>
</comment>
<evidence type="ECO:0000313" key="3">
    <source>
        <dbReference type="EMBL" id="GAA1946282.1"/>
    </source>
</evidence>
<reference evidence="4" key="1">
    <citation type="journal article" date="2019" name="Int. J. Syst. Evol. Microbiol.">
        <title>The Global Catalogue of Microorganisms (GCM) 10K type strain sequencing project: providing services to taxonomists for standard genome sequencing and annotation.</title>
        <authorList>
            <consortium name="The Broad Institute Genomics Platform"/>
            <consortium name="The Broad Institute Genome Sequencing Center for Infectious Disease"/>
            <person name="Wu L."/>
            <person name="Ma J."/>
        </authorList>
    </citation>
    <scope>NUCLEOTIDE SEQUENCE [LARGE SCALE GENOMIC DNA]</scope>
    <source>
        <strain evidence="4">JCM 15309</strain>
    </source>
</reference>
<dbReference type="InterPro" id="IPR050445">
    <property type="entry name" value="Bact_polysacc_biosynth/exp"/>
</dbReference>
<name>A0ABP5BJD6_9ACTN</name>
<accession>A0ABP5BJD6</accession>
<feature type="region of interest" description="Disordered" evidence="1">
    <location>
        <begin position="425"/>
        <end position="455"/>
    </location>
</feature>
<gene>
    <name evidence="3" type="ORF">GCM10009798_01590</name>
</gene>
<evidence type="ECO:0000313" key="4">
    <source>
        <dbReference type="Proteomes" id="UP001500571"/>
    </source>
</evidence>
<keyword evidence="2" id="KW-0472">Membrane</keyword>
<keyword evidence="2" id="KW-0812">Transmembrane</keyword>
<dbReference type="Proteomes" id="UP001500571">
    <property type="component" value="Unassembled WGS sequence"/>
</dbReference>
<dbReference type="PANTHER" id="PTHR32309:SF31">
    <property type="entry name" value="CAPSULAR EXOPOLYSACCHARIDE FAMILY"/>
    <property type="match status" value="1"/>
</dbReference>
<organism evidence="3 4">
    <name type="scientific">Nocardioides panacihumi</name>
    <dbReference type="NCBI Taxonomy" id="400774"/>
    <lineage>
        <taxon>Bacteria</taxon>
        <taxon>Bacillati</taxon>
        <taxon>Actinomycetota</taxon>
        <taxon>Actinomycetes</taxon>
        <taxon>Propionibacteriales</taxon>
        <taxon>Nocardioidaceae</taxon>
        <taxon>Nocardioides</taxon>
    </lineage>
</organism>
<evidence type="ECO:0008006" key="5">
    <source>
        <dbReference type="Google" id="ProtNLM"/>
    </source>
</evidence>
<keyword evidence="2" id="KW-1133">Transmembrane helix</keyword>
<proteinExistence type="predicted"/>
<sequence length="455" mass="47968">MHSEASPTVSLRLDQMAAALRRRWPTALLVLTAWLAVGTAVAALAPSRYEATSAVTVEPFADVATRAATATSPDMPTELHAVTSTAVLERAARELHVSRAAVDHAVSVANPDRSRVLAITYRGATGAAAARGADAVAAAYLDVRRAGARTQAQAEAVALQQRITHLRTQLPKGKAASSPIATADGQQLADLQTRLADLTLAADATGGQVTRHASDPTSESGPPALAYLAGALVLGLACAVAAALLRDRLSRRASDPCLLSSRIGAPVVAAARASSADDVLRTLALRLDLAARPAPHTIAVVGAPSPMLARALSTQLRRQGLRTRLADARSIAARNVDRGWPRTATDRVLVVDLNREIDGPLAATVASRCDLVILAVTKGTSMVPVDTFVSLLRAAGRDVDGAVFLHHEHALSAFFEAAPWQSQTRQDDWERDGAKADDTTEDEWHGRRLDHEDLV</sequence>
<evidence type="ECO:0000256" key="2">
    <source>
        <dbReference type="SAM" id="Phobius"/>
    </source>
</evidence>
<evidence type="ECO:0000256" key="1">
    <source>
        <dbReference type="SAM" id="MobiDB-lite"/>
    </source>
</evidence>
<dbReference type="EMBL" id="BAAAPB010000001">
    <property type="protein sequence ID" value="GAA1946282.1"/>
    <property type="molecule type" value="Genomic_DNA"/>
</dbReference>
<dbReference type="RefSeq" id="WP_344041405.1">
    <property type="nucleotide sequence ID" value="NZ_BAAAPB010000001.1"/>
</dbReference>
<protein>
    <recommendedName>
        <fullName evidence="5">Polysaccharide chain length determinant N-terminal domain-containing protein</fullName>
    </recommendedName>
</protein>
<keyword evidence="4" id="KW-1185">Reference proteome</keyword>
<feature type="transmembrane region" description="Helical" evidence="2">
    <location>
        <begin position="224"/>
        <end position="245"/>
    </location>
</feature>
<dbReference type="PANTHER" id="PTHR32309">
    <property type="entry name" value="TYROSINE-PROTEIN KINASE"/>
    <property type="match status" value="1"/>
</dbReference>